<reference evidence="1 2" key="1">
    <citation type="submission" date="2018-08" db="EMBL/GenBank/DDBJ databases">
        <title>Comparative analysis of Burkholderia isolates from Puerto Rico.</title>
        <authorList>
            <person name="Hall C."/>
            <person name="Sahl J."/>
            <person name="Wagner D."/>
        </authorList>
    </citation>
    <scope>NUCLEOTIDE SEQUENCE [LARGE SCALE GENOMIC DNA]</scope>
    <source>
        <strain evidence="1 2">Bp9025</strain>
    </source>
</reference>
<comment type="caution">
    <text evidence="1">The sequence shown here is derived from an EMBL/GenBank/DDBJ whole genome shotgun (WGS) entry which is preliminary data.</text>
</comment>
<name>A0A3N8NSF0_9BURK</name>
<accession>A0A3N8NSF0</accession>
<organism evidence="1 2">
    <name type="scientific">Burkholderia contaminans</name>
    <dbReference type="NCBI Taxonomy" id="488447"/>
    <lineage>
        <taxon>Bacteria</taxon>
        <taxon>Pseudomonadati</taxon>
        <taxon>Pseudomonadota</taxon>
        <taxon>Betaproteobacteria</taxon>
        <taxon>Burkholderiales</taxon>
        <taxon>Burkholderiaceae</taxon>
        <taxon>Burkholderia</taxon>
        <taxon>Burkholderia cepacia complex</taxon>
    </lineage>
</organism>
<protein>
    <submittedName>
        <fullName evidence="1">Uncharacterized protein</fullName>
    </submittedName>
</protein>
<evidence type="ECO:0000313" key="2">
    <source>
        <dbReference type="Proteomes" id="UP000277921"/>
    </source>
</evidence>
<evidence type="ECO:0000313" key="1">
    <source>
        <dbReference type="EMBL" id="RQT02754.1"/>
    </source>
</evidence>
<dbReference type="Pfam" id="PF15589">
    <property type="entry name" value="Imm21"/>
    <property type="match status" value="1"/>
</dbReference>
<dbReference type="AlphaFoldDB" id="A0A3N8NSF0"/>
<dbReference type="EMBL" id="QTQV01000051">
    <property type="protein sequence ID" value="RQT02754.1"/>
    <property type="molecule type" value="Genomic_DNA"/>
</dbReference>
<gene>
    <name evidence="1" type="ORF">DF051_38855</name>
</gene>
<sequence>MMKWIYSSGGNFIFTGMPVAERWRGSEGSSVTLAATGGSDYDLACRSLVGPDEYVNVLRNVLVSDVLVVCGAQQEIGFYEISAGSYLLVKIEFGGSEEEIEQCVREVVNGRWASVEDQPFEFDIKSSNMVVFDAAFAWEDAVGMDNTIEVVVECGRYAVSLIKYENDNNLLWVVRLSRV</sequence>
<proteinExistence type="predicted"/>
<dbReference type="InterPro" id="IPR028961">
    <property type="entry name" value="Imm21"/>
</dbReference>
<dbReference type="Proteomes" id="UP000277921">
    <property type="component" value="Unassembled WGS sequence"/>
</dbReference>